<keyword evidence="2 4" id="KW-0378">Hydrolase</keyword>
<organism evidence="4 5">
    <name type="scientific">Nocardioides ginsengisoli</name>
    <dbReference type="NCBI Taxonomy" id="363868"/>
    <lineage>
        <taxon>Bacteria</taxon>
        <taxon>Bacillati</taxon>
        <taxon>Actinomycetota</taxon>
        <taxon>Actinomycetes</taxon>
        <taxon>Propionibacteriales</taxon>
        <taxon>Nocardioidaceae</taxon>
        <taxon>Nocardioides</taxon>
    </lineage>
</organism>
<proteinExistence type="predicted"/>
<gene>
    <name evidence="4" type="ORF">ACFQ3F_22415</name>
</gene>
<dbReference type="Proteomes" id="UP001597229">
    <property type="component" value="Unassembled WGS sequence"/>
</dbReference>
<name>A0ABW3W6C4_9ACTN</name>
<evidence type="ECO:0000313" key="5">
    <source>
        <dbReference type="Proteomes" id="UP001597229"/>
    </source>
</evidence>
<accession>A0ABW3W6C4</accession>
<dbReference type="InterPro" id="IPR036412">
    <property type="entry name" value="HAD-like_sf"/>
</dbReference>
<dbReference type="PANTHER" id="PTHR46470:SF2">
    <property type="entry name" value="GLYCERALDEHYDE 3-PHOSPHATE PHOSPHATASE"/>
    <property type="match status" value="1"/>
</dbReference>
<evidence type="ECO:0000256" key="2">
    <source>
        <dbReference type="ARBA" id="ARBA00022801"/>
    </source>
</evidence>
<evidence type="ECO:0000256" key="3">
    <source>
        <dbReference type="ARBA" id="ARBA00022842"/>
    </source>
</evidence>
<dbReference type="Gene3D" id="1.10.150.520">
    <property type="match status" value="1"/>
</dbReference>
<keyword evidence="3" id="KW-0460">Magnesium</keyword>
<comment type="caution">
    <text evidence="4">The sequence shown here is derived from an EMBL/GenBank/DDBJ whole genome shotgun (WGS) entry which is preliminary data.</text>
</comment>
<sequence>MRLPLGPDSCLVVDLDDTLYAEIDFVASGFRAVARMLTPLVGADLLVPMWCRYRSGENAFAWAAEQCGARVGVDELLRCYREHRPSITLGPGVRRVLTDAVALGAVVGVVTDGRSVTQRNKLAALGLTGLLDHVVVSEEIGSEKPDPRNYGVFVDRHPTRRFVFIGDNTRKDFVVPVQLGWLTICVRDTGRHIHRQDDDPRPRPDHMISSFEEIEVVAAAAAP</sequence>
<dbReference type="EC" id="3.1.3.-" evidence="4"/>
<dbReference type="InterPro" id="IPR051400">
    <property type="entry name" value="HAD-like_hydrolase"/>
</dbReference>
<dbReference type="InterPro" id="IPR041492">
    <property type="entry name" value="HAD_2"/>
</dbReference>
<dbReference type="RefSeq" id="WP_367918970.1">
    <property type="nucleotide sequence ID" value="NZ_BAABAC010000018.1"/>
</dbReference>
<keyword evidence="1" id="KW-0479">Metal-binding</keyword>
<dbReference type="Gene3D" id="3.40.50.1000">
    <property type="entry name" value="HAD superfamily/HAD-like"/>
    <property type="match status" value="1"/>
</dbReference>
<evidence type="ECO:0000313" key="4">
    <source>
        <dbReference type="EMBL" id="MFD1250564.1"/>
    </source>
</evidence>
<dbReference type="Pfam" id="PF13419">
    <property type="entry name" value="HAD_2"/>
    <property type="match status" value="1"/>
</dbReference>
<reference evidence="5" key="1">
    <citation type="journal article" date="2019" name="Int. J. Syst. Evol. Microbiol.">
        <title>The Global Catalogue of Microorganisms (GCM) 10K type strain sequencing project: providing services to taxonomists for standard genome sequencing and annotation.</title>
        <authorList>
            <consortium name="The Broad Institute Genomics Platform"/>
            <consortium name="The Broad Institute Genome Sequencing Center for Infectious Disease"/>
            <person name="Wu L."/>
            <person name="Ma J."/>
        </authorList>
    </citation>
    <scope>NUCLEOTIDE SEQUENCE [LARGE SCALE GENOMIC DNA]</scope>
    <source>
        <strain evidence="5">CCUG 52478</strain>
    </source>
</reference>
<protein>
    <submittedName>
        <fullName evidence="4">HAD family hydrolase</fullName>
        <ecNumber evidence="4">3.1.3.-</ecNumber>
    </submittedName>
</protein>
<dbReference type="InterPro" id="IPR023214">
    <property type="entry name" value="HAD_sf"/>
</dbReference>
<dbReference type="SUPFAM" id="SSF56784">
    <property type="entry name" value="HAD-like"/>
    <property type="match status" value="1"/>
</dbReference>
<keyword evidence="5" id="KW-1185">Reference proteome</keyword>
<dbReference type="EMBL" id="JBHTLX010000024">
    <property type="protein sequence ID" value="MFD1250564.1"/>
    <property type="molecule type" value="Genomic_DNA"/>
</dbReference>
<dbReference type="GO" id="GO:0016787">
    <property type="term" value="F:hydrolase activity"/>
    <property type="evidence" value="ECO:0007669"/>
    <property type="project" value="UniProtKB-KW"/>
</dbReference>
<dbReference type="PANTHER" id="PTHR46470">
    <property type="entry name" value="N-ACYLNEURAMINATE-9-PHOSPHATASE"/>
    <property type="match status" value="1"/>
</dbReference>
<evidence type="ECO:0000256" key="1">
    <source>
        <dbReference type="ARBA" id="ARBA00022723"/>
    </source>
</evidence>